<evidence type="ECO:0000313" key="1">
    <source>
        <dbReference type="EMBL" id="AXC34330.1"/>
    </source>
</evidence>
<sequence length="44" mass="4975">MSGINPITLAIRTAHERNALDRWVAYVNAALAFRAEMMRLFEGP</sequence>
<dbReference type="Proteomes" id="UP000266204">
    <property type="component" value="Segment"/>
</dbReference>
<organism evidence="1 2">
    <name type="scientific">Escherichia phage C130_2</name>
    <dbReference type="NCBI Taxonomy" id="2234093"/>
    <lineage>
        <taxon>Viruses</taxon>
        <taxon>Duplodnaviria</taxon>
        <taxon>Heunggongvirae</taxon>
        <taxon>Uroviricota</taxon>
        <taxon>Caudoviricetes</taxon>
        <taxon>Hungariovirus</taxon>
        <taxon>Hungariovirus C1302</taxon>
    </lineage>
</organism>
<evidence type="ECO:0000313" key="2">
    <source>
        <dbReference type="Proteomes" id="UP000266204"/>
    </source>
</evidence>
<name>A0A384ZRQ8_9CAUD</name>
<protein>
    <submittedName>
        <fullName evidence="1">Uncharacterized protein</fullName>
    </submittedName>
</protein>
<reference evidence="1 2" key="1">
    <citation type="journal article" date="2018" name="Arch. Virol.">
        <title>Complete genome sequence of C130_2, a novel myovirus infecting pathogenic Escherichia coli and Shigella strains.</title>
        <authorList>
            <person name="Svab D."/>
            <person name="Falgenhauer L."/>
            <person name="Rohde M."/>
            <person name="Chakraborty T."/>
            <person name="Toth I."/>
        </authorList>
    </citation>
    <scope>NUCLEOTIDE SEQUENCE [LARGE SCALE GENOMIC DNA]</scope>
</reference>
<proteinExistence type="predicted"/>
<accession>A0A384ZRQ8</accession>
<keyword evidence="2" id="KW-1185">Reference proteome</keyword>
<dbReference type="EMBL" id="MH363708">
    <property type="protein sequence ID" value="AXC34330.1"/>
    <property type="molecule type" value="Genomic_DNA"/>
</dbReference>
<gene>
    <name evidence="1" type="ORF">1302_0020</name>
</gene>